<accession>A0ABY5XA01</accession>
<dbReference type="Proteomes" id="UP001058553">
    <property type="component" value="Chromosome"/>
</dbReference>
<dbReference type="RefSeq" id="WP_259826100.1">
    <property type="nucleotide sequence ID" value="NZ_CP103445.1"/>
</dbReference>
<evidence type="ECO:0000313" key="3">
    <source>
        <dbReference type="Proteomes" id="UP001058553"/>
    </source>
</evidence>
<keyword evidence="3" id="KW-1185">Reference proteome</keyword>
<name>A0ABY5XA01_ERWPY</name>
<evidence type="ECO:0000313" key="2">
    <source>
        <dbReference type="EMBL" id="UWS34191.1"/>
    </source>
</evidence>
<protein>
    <submittedName>
        <fullName evidence="2">Uncharacterized protein</fullName>
    </submittedName>
</protein>
<dbReference type="EMBL" id="CP103445">
    <property type="protein sequence ID" value="UWS34191.1"/>
    <property type="molecule type" value="Genomic_DNA"/>
</dbReference>
<sequence>MENETSFIKYKKRQLNQFHEGKKVPNSITPDRQPCINTTERITDGKHVNAPSYPFQKGFTELTTNVSNSQNTMASNANKRPIPSTHENSKKLKLTPELRNNLLLLADAAATVEKHDTEGEPNLPIRPDPKSRTLSMKHMPSTIMKEKEKNVNTKFLPTSKTPLRTSQEINTFIHEVTNPTYMINNGQRNLSQELIKFEDKLYKRIYFEFHRNKKTEHPLDDKGVWEKIKNDLIDYYKSKDKPLAMWNTKLYQKRTDDTQNITLKTVDMVKNELMYYLRQDLIFFIDMIEN</sequence>
<proteinExistence type="predicted"/>
<evidence type="ECO:0000256" key="1">
    <source>
        <dbReference type="SAM" id="MobiDB-lite"/>
    </source>
</evidence>
<reference evidence="2" key="1">
    <citation type="submission" date="2022-07" db="EMBL/GenBank/DDBJ databases">
        <title>Genetic diversity of Erwinia pyrifoliae.</title>
        <authorList>
            <person name="Park D.S."/>
            <person name="Ham H."/>
        </authorList>
    </citation>
    <scope>NUCLEOTIDE SEQUENCE</scope>
    <source>
        <strain evidence="2">CP201486</strain>
    </source>
</reference>
<gene>
    <name evidence="2" type="ORF">NYP84_03040</name>
</gene>
<organism evidence="2 3">
    <name type="scientific">Erwinia pyrifoliae</name>
    <dbReference type="NCBI Taxonomy" id="79967"/>
    <lineage>
        <taxon>Bacteria</taxon>
        <taxon>Pseudomonadati</taxon>
        <taxon>Pseudomonadota</taxon>
        <taxon>Gammaproteobacteria</taxon>
        <taxon>Enterobacterales</taxon>
        <taxon>Erwiniaceae</taxon>
        <taxon>Erwinia</taxon>
    </lineage>
</organism>
<feature type="region of interest" description="Disordered" evidence="1">
    <location>
        <begin position="114"/>
        <end position="135"/>
    </location>
</feature>